<organism evidence="2 3">
    <name type="scientific">Streblomastix strix</name>
    <dbReference type="NCBI Taxonomy" id="222440"/>
    <lineage>
        <taxon>Eukaryota</taxon>
        <taxon>Metamonada</taxon>
        <taxon>Preaxostyla</taxon>
        <taxon>Oxymonadida</taxon>
        <taxon>Streblomastigidae</taxon>
        <taxon>Streblomastix</taxon>
    </lineage>
</organism>
<proteinExistence type="predicted"/>
<accession>A0A5J4TPJ9</accession>
<feature type="non-terminal residue" evidence="2">
    <location>
        <position position="1"/>
    </location>
</feature>
<name>A0A5J4TPJ9_9EUKA</name>
<evidence type="ECO:0000256" key="1">
    <source>
        <dbReference type="SAM" id="MobiDB-lite"/>
    </source>
</evidence>
<feature type="region of interest" description="Disordered" evidence="1">
    <location>
        <begin position="1"/>
        <end position="48"/>
    </location>
</feature>
<feature type="compositionally biased region" description="Pro residues" evidence="1">
    <location>
        <begin position="36"/>
        <end position="48"/>
    </location>
</feature>
<reference evidence="2 3" key="1">
    <citation type="submission" date="2019-03" db="EMBL/GenBank/DDBJ databases">
        <title>Single cell metagenomics reveals metabolic interactions within the superorganism composed of flagellate Streblomastix strix and complex community of Bacteroidetes bacteria on its surface.</title>
        <authorList>
            <person name="Treitli S.C."/>
            <person name="Kolisko M."/>
            <person name="Husnik F."/>
            <person name="Keeling P."/>
            <person name="Hampl V."/>
        </authorList>
    </citation>
    <scope>NUCLEOTIDE SEQUENCE [LARGE SCALE GENOMIC DNA]</scope>
    <source>
        <strain evidence="2">ST1C</strain>
    </source>
</reference>
<dbReference type="EMBL" id="SNRW01028534">
    <property type="protein sequence ID" value="KAA6359341.1"/>
    <property type="molecule type" value="Genomic_DNA"/>
</dbReference>
<dbReference type="Proteomes" id="UP000324800">
    <property type="component" value="Unassembled WGS sequence"/>
</dbReference>
<evidence type="ECO:0000313" key="2">
    <source>
        <dbReference type="EMBL" id="KAA6359341.1"/>
    </source>
</evidence>
<sequence>ENEEDPNKILQNPIPLRNTEQQEEETNSNQLHSESPSPPFTPLPEPSPNPMISSLINWPSLAQYPSIQSAPIINLNQQIQGLIPSPGSFLALLNDVNKTSFDDRKRRADQIKGVWAALDQQIDEDLIKIAETRNEKMIFWYGNLDKISKSNNIPLIAGALTDKGLLKFVIVALLSINQEISAFQKEIANKKPIDKIDNWCMLESAMSAFRDKTKVNLSKGSIHLTLQNSFVRPPQQQDSEEKNKEIEQVFYIFVEPLTIPSLDSETFQHLFPLFCVFFFGGSLADQQMTIVDIIVVVTGFTLFPKHIFDILAM</sequence>
<evidence type="ECO:0000313" key="3">
    <source>
        <dbReference type="Proteomes" id="UP000324800"/>
    </source>
</evidence>
<dbReference type="AlphaFoldDB" id="A0A5J4TPJ9"/>
<comment type="caution">
    <text evidence="2">The sequence shown here is derived from an EMBL/GenBank/DDBJ whole genome shotgun (WGS) entry which is preliminary data.</text>
</comment>
<gene>
    <name evidence="2" type="ORF">EZS28_045132</name>
</gene>
<protein>
    <submittedName>
        <fullName evidence="2">Uncharacterized protein</fullName>
    </submittedName>
</protein>